<dbReference type="EMBL" id="JAJSOF020000017">
    <property type="protein sequence ID" value="KAJ4440509.1"/>
    <property type="molecule type" value="Genomic_DNA"/>
</dbReference>
<organism evidence="1 2">
    <name type="scientific">Periplaneta americana</name>
    <name type="common">American cockroach</name>
    <name type="synonym">Blatta americana</name>
    <dbReference type="NCBI Taxonomy" id="6978"/>
    <lineage>
        <taxon>Eukaryota</taxon>
        <taxon>Metazoa</taxon>
        <taxon>Ecdysozoa</taxon>
        <taxon>Arthropoda</taxon>
        <taxon>Hexapoda</taxon>
        <taxon>Insecta</taxon>
        <taxon>Pterygota</taxon>
        <taxon>Neoptera</taxon>
        <taxon>Polyneoptera</taxon>
        <taxon>Dictyoptera</taxon>
        <taxon>Blattodea</taxon>
        <taxon>Blattoidea</taxon>
        <taxon>Blattidae</taxon>
        <taxon>Blattinae</taxon>
        <taxon>Periplaneta</taxon>
    </lineage>
</organism>
<protein>
    <submittedName>
        <fullName evidence="1">Uncharacterized protein</fullName>
    </submittedName>
</protein>
<proteinExistence type="predicted"/>
<accession>A0ABQ8T373</accession>
<sequence>MAGLCEDGNEPSGSLKVLSLPSYQSAGLRSKVDVCCSGAQVLSPSRYLLRYILNEIPVAWRNAVSYQDRSNTGVAQLEQILLLS</sequence>
<evidence type="ECO:0000313" key="2">
    <source>
        <dbReference type="Proteomes" id="UP001148838"/>
    </source>
</evidence>
<gene>
    <name evidence="1" type="ORF">ANN_08650</name>
</gene>
<dbReference type="Proteomes" id="UP001148838">
    <property type="component" value="Unassembled WGS sequence"/>
</dbReference>
<reference evidence="1 2" key="1">
    <citation type="journal article" date="2022" name="Allergy">
        <title>Genome assembly and annotation of Periplaneta americana reveal a comprehensive cockroach allergen profile.</title>
        <authorList>
            <person name="Wang L."/>
            <person name="Xiong Q."/>
            <person name="Saelim N."/>
            <person name="Wang L."/>
            <person name="Nong W."/>
            <person name="Wan A.T."/>
            <person name="Shi M."/>
            <person name="Liu X."/>
            <person name="Cao Q."/>
            <person name="Hui J.H.L."/>
            <person name="Sookrung N."/>
            <person name="Leung T.F."/>
            <person name="Tungtrongchitr A."/>
            <person name="Tsui S.K.W."/>
        </authorList>
    </citation>
    <scope>NUCLEOTIDE SEQUENCE [LARGE SCALE GENOMIC DNA]</scope>
    <source>
        <strain evidence="1">PWHHKU_190912</strain>
    </source>
</reference>
<evidence type="ECO:0000313" key="1">
    <source>
        <dbReference type="EMBL" id="KAJ4440509.1"/>
    </source>
</evidence>
<comment type="caution">
    <text evidence="1">The sequence shown here is derived from an EMBL/GenBank/DDBJ whole genome shotgun (WGS) entry which is preliminary data.</text>
</comment>
<keyword evidence="2" id="KW-1185">Reference proteome</keyword>
<name>A0ABQ8T373_PERAM</name>